<dbReference type="AlphaFoldDB" id="A0DDH2"/>
<dbReference type="Proteomes" id="UP000000600">
    <property type="component" value="Unassembled WGS sequence"/>
</dbReference>
<sequence>MITREIGYLLYHQIVQIKYVIVTNFIIYQVDNLIQRQQKNKGNSISEILPKLKLTRMKKLQIFRTNSIFGSSIFNQSNRIEFRKIEQKGLVNNDIAIKFQEIREFSRTFETTKKIVPQEVDQMMKDKDDNAILFRFDQDQTYKLQGQFKS</sequence>
<name>A0DDH2_PARTE</name>
<protein>
    <submittedName>
        <fullName evidence="1">Uncharacterized protein</fullName>
    </submittedName>
</protein>
<gene>
    <name evidence="1" type="ORF">GSPATT00015948001</name>
</gene>
<dbReference type="GeneID" id="5034271"/>
<proteinExistence type="predicted"/>
<organism evidence="1 2">
    <name type="scientific">Paramecium tetraurelia</name>
    <dbReference type="NCBI Taxonomy" id="5888"/>
    <lineage>
        <taxon>Eukaryota</taxon>
        <taxon>Sar</taxon>
        <taxon>Alveolata</taxon>
        <taxon>Ciliophora</taxon>
        <taxon>Intramacronucleata</taxon>
        <taxon>Oligohymenophorea</taxon>
        <taxon>Peniculida</taxon>
        <taxon>Parameciidae</taxon>
        <taxon>Paramecium</taxon>
    </lineage>
</organism>
<dbReference type="RefSeq" id="XP_001448486.1">
    <property type="nucleotide sequence ID" value="XM_001448449.1"/>
</dbReference>
<dbReference type="EMBL" id="CT868385">
    <property type="protein sequence ID" value="CAK81089.1"/>
    <property type="molecule type" value="Genomic_DNA"/>
</dbReference>
<dbReference type="InParanoid" id="A0DDH2"/>
<keyword evidence="2" id="KW-1185">Reference proteome</keyword>
<evidence type="ECO:0000313" key="1">
    <source>
        <dbReference type="EMBL" id="CAK81089.1"/>
    </source>
</evidence>
<dbReference type="KEGG" id="ptm:GSPATT00015948001"/>
<dbReference type="HOGENOM" id="CLU_1744062_0_0_1"/>
<evidence type="ECO:0000313" key="2">
    <source>
        <dbReference type="Proteomes" id="UP000000600"/>
    </source>
</evidence>
<reference evidence="1 2" key="1">
    <citation type="journal article" date="2006" name="Nature">
        <title>Global trends of whole-genome duplications revealed by the ciliate Paramecium tetraurelia.</title>
        <authorList>
            <consortium name="Genoscope"/>
            <person name="Aury J.-M."/>
            <person name="Jaillon O."/>
            <person name="Duret L."/>
            <person name="Noel B."/>
            <person name="Jubin C."/>
            <person name="Porcel B.M."/>
            <person name="Segurens B."/>
            <person name="Daubin V."/>
            <person name="Anthouard V."/>
            <person name="Aiach N."/>
            <person name="Arnaiz O."/>
            <person name="Billaut A."/>
            <person name="Beisson J."/>
            <person name="Blanc I."/>
            <person name="Bouhouche K."/>
            <person name="Camara F."/>
            <person name="Duharcourt S."/>
            <person name="Guigo R."/>
            <person name="Gogendeau D."/>
            <person name="Katinka M."/>
            <person name="Keller A.-M."/>
            <person name="Kissmehl R."/>
            <person name="Klotz C."/>
            <person name="Koll F."/>
            <person name="Le Moue A."/>
            <person name="Lepere C."/>
            <person name="Malinsky S."/>
            <person name="Nowacki M."/>
            <person name="Nowak J.K."/>
            <person name="Plattner H."/>
            <person name="Poulain J."/>
            <person name="Ruiz F."/>
            <person name="Serrano V."/>
            <person name="Zagulski M."/>
            <person name="Dessen P."/>
            <person name="Betermier M."/>
            <person name="Weissenbach J."/>
            <person name="Scarpelli C."/>
            <person name="Schachter V."/>
            <person name="Sperling L."/>
            <person name="Meyer E."/>
            <person name="Cohen J."/>
            <person name="Wincker P."/>
        </authorList>
    </citation>
    <scope>NUCLEOTIDE SEQUENCE [LARGE SCALE GENOMIC DNA]</scope>
    <source>
        <strain evidence="1 2">Stock d4-2</strain>
    </source>
</reference>
<accession>A0DDH2</accession>